<dbReference type="EMBL" id="KN838550">
    <property type="protein sequence ID" value="KIK06907.1"/>
    <property type="molecule type" value="Genomic_DNA"/>
</dbReference>
<evidence type="ECO:0000256" key="1">
    <source>
        <dbReference type="ARBA" id="ARBA00010774"/>
    </source>
</evidence>
<name>A0A0C9Y9K5_9AGAR</name>
<dbReference type="GO" id="GO:0006139">
    <property type="term" value="P:nucleobase-containing compound metabolic process"/>
    <property type="evidence" value="ECO:0007669"/>
    <property type="project" value="UniProtKB-ARBA"/>
</dbReference>
<keyword evidence="2" id="KW-0378">Hydrolase</keyword>
<dbReference type="InterPro" id="IPR050410">
    <property type="entry name" value="CCR4/nocturin_mRNA_transcr"/>
</dbReference>
<proteinExistence type="inferred from homology"/>
<dbReference type="PANTHER" id="PTHR12121">
    <property type="entry name" value="CARBON CATABOLITE REPRESSOR PROTEIN 4"/>
    <property type="match status" value="1"/>
</dbReference>
<dbReference type="HOGENOM" id="CLU_034867_1_0_1"/>
<evidence type="ECO:0000313" key="4">
    <source>
        <dbReference type="EMBL" id="KIK06907.1"/>
    </source>
</evidence>
<dbReference type="OrthoDB" id="428734at2759"/>
<keyword evidence="5" id="KW-1185">Reference proteome</keyword>
<evidence type="ECO:0000259" key="3">
    <source>
        <dbReference type="Pfam" id="PF03372"/>
    </source>
</evidence>
<sequence>MPFQHTPETLALSEARKAKKLSKKLIQSNEPRLLQEITVFRPWLTLHTETNRCLPIKVLTWNLLAQCLVRRQLFPASDCLKAGQREPLLHREILSHNADILCLQEVDRLEQLLPVLQKAGYTHHFRSGPGKLHGCIIAYKAQRFSLVAEKVVYYDEERVRTDGSELGQRGVSFNTRNIGIIVALKANNNQNDSLDIPTKGPGRDFGSPYKYCCRCNLTRQAALLIREVSRFKVGHAVEEWPCIVAGDFNFPPDDPVYSLLSGDELLAEQQAKLSASYVVHSTVDHDVLLNTGKQLLDDQEGGDADDPDVVIVNARNAIPADGLLSIPELVTLFSSQPRVRSSYDVGLADYLSRNFSITTYGDRVQIPPGRHGSHEPEYTSYAHYWKTVLDYVFVLDPPGRYCQVTGILSPFQAVDLEPGLPQRRVSGSDHVSLVAELVWPQIHHINDP</sequence>
<dbReference type="SUPFAM" id="SSF56219">
    <property type="entry name" value="DNase I-like"/>
    <property type="match status" value="1"/>
</dbReference>
<protein>
    <recommendedName>
        <fullName evidence="3">Endonuclease/exonuclease/phosphatase domain-containing protein</fullName>
    </recommendedName>
</protein>
<evidence type="ECO:0000313" key="5">
    <source>
        <dbReference type="Proteomes" id="UP000054477"/>
    </source>
</evidence>
<dbReference type="AlphaFoldDB" id="A0A0C9Y9K5"/>
<dbReference type="GO" id="GO:0000175">
    <property type="term" value="F:3'-5'-RNA exonuclease activity"/>
    <property type="evidence" value="ECO:0007669"/>
    <property type="project" value="TreeGrafter"/>
</dbReference>
<evidence type="ECO:0000256" key="2">
    <source>
        <dbReference type="ARBA" id="ARBA00022801"/>
    </source>
</evidence>
<dbReference type="PANTHER" id="PTHR12121:SF45">
    <property type="entry name" value="NOCTURNIN"/>
    <property type="match status" value="1"/>
</dbReference>
<dbReference type="InterPro" id="IPR005135">
    <property type="entry name" value="Endo/exonuclease/phosphatase"/>
</dbReference>
<reference evidence="5" key="2">
    <citation type="submission" date="2015-01" db="EMBL/GenBank/DDBJ databases">
        <title>Evolutionary Origins and Diversification of the Mycorrhizal Mutualists.</title>
        <authorList>
            <consortium name="DOE Joint Genome Institute"/>
            <consortium name="Mycorrhizal Genomics Consortium"/>
            <person name="Kohler A."/>
            <person name="Kuo A."/>
            <person name="Nagy L.G."/>
            <person name="Floudas D."/>
            <person name="Copeland A."/>
            <person name="Barry K.W."/>
            <person name="Cichocki N."/>
            <person name="Veneault-Fourrey C."/>
            <person name="LaButti K."/>
            <person name="Lindquist E.A."/>
            <person name="Lipzen A."/>
            <person name="Lundell T."/>
            <person name="Morin E."/>
            <person name="Murat C."/>
            <person name="Riley R."/>
            <person name="Ohm R."/>
            <person name="Sun H."/>
            <person name="Tunlid A."/>
            <person name="Henrissat B."/>
            <person name="Grigoriev I.V."/>
            <person name="Hibbett D.S."/>
            <person name="Martin F."/>
        </authorList>
    </citation>
    <scope>NUCLEOTIDE SEQUENCE [LARGE SCALE GENOMIC DNA]</scope>
    <source>
        <strain evidence="5">LaAM-08-1</strain>
    </source>
</reference>
<dbReference type="Pfam" id="PF03372">
    <property type="entry name" value="Exo_endo_phos"/>
    <property type="match status" value="1"/>
</dbReference>
<comment type="similarity">
    <text evidence="1">Belongs to the CCR4/nocturin family.</text>
</comment>
<accession>A0A0C9Y9K5</accession>
<gene>
    <name evidence="4" type="ORF">K443DRAFT_129486</name>
</gene>
<feature type="domain" description="Endonuclease/exonuclease/phosphatase" evidence="3">
    <location>
        <begin position="59"/>
        <end position="394"/>
    </location>
</feature>
<reference evidence="4 5" key="1">
    <citation type="submission" date="2014-04" db="EMBL/GenBank/DDBJ databases">
        <authorList>
            <consortium name="DOE Joint Genome Institute"/>
            <person name="Kuo A."/>
            <person name="Kohler A."/>
            <person name="Nagy L.G."/>
            <person name="Floudas D."/>
            <person name="Copeland A."/>
            <person name="Barry K.W."/>
            <person name="Cichocki N."/>
            <person name="Veneault-Fourrey C."/>
            <person name="LaButti K."/>
            <person name="Lindquist E.A."/>
            <person name="Lipzen A."/>
            <person name="Lundell T."/>
            <person name="Morin E."/>
            <person name="Murat C."/>
            <person name="Sun H."/>
            <person name="Tunlid A."/>
            <person name="Henrissat B."/>
            <person name="Grigoriev I.V."/>
            <person name="Hibbett D.S."/>
            <person name="Martin F."/>
            <person name="Nordberg H.P."/>
            <person name="Cantor M.N."/>
            <person name="Hua S.X."/>
        </authorList>
    </citation>
    <scope>NUCLEOTIDE SEQUENCE [LARGE SCALE GENOMIC DNA]</scope>
    <source>
        <strain evidence="4 5">LaAM-08-1</strain>
    </source>
</reference>
<dbReference type="Gene3D" id="3.60.10.10">
    <property type="entry name" value="Endonuclease/exonuclease/phosphatase"/>
    <property type="match status" value="1"/>
</dbReference>
<dbReference type="InterPro" id="IPR036691">
    <property type="entry name" value="Endo/exonu/phosph_ase_sf"/>
</dbReference>
<organism evidence="4 5">
    <name type="scientific">Laccaria amethystina LaAM-08-1</name>
    <dbReference type="NCBI Taxonomy" id="1095629"/>
    <lineage>
        <taxon>Eukaryota</taxon>
        <taxon>Fungi</taxon>
        <taxon>Dikarya</taxon>
        <taxon>Basidiomycota</taxon>
        <taxon>Agaricomycotina</taxon>
        <taxon>Agaricomycetes</taxon>
        <taxon>Agaricomycetidae</taxon>
        <taxon>Agaricales</taxon>
        <taxon>Agaricineae</taxon>
        <taxon>Hydnangiaceae</taxon>
        <taxon>Laccaria</taxon>
    </lineage>
</organism>
<dbReference type="Proteomes" id="UP000054477">
    <property type="component" value="Unassembled WGS sequence"/>
</dbReference>